<feature type="transmembrane region" description="Helical" evidence="7">
    <location>
        <begin position="143"/>
        <end position="167"/>
    </location>
</feature>
<evidence type="ECO:0000256" key="7">
    <source>
        <dbReference type="SAM" id="Phobius"/>
    </source>
</evidence>
<feature type="transmembrane region" description="Helical" evidence="7">
    <location>
        <begin position="80"/>
        <end position="99"/>
    </location>
</feature>
<feature type="transmembrane region" description="Helical" evidence="7">
    <location>
        <begin position="235"/>
        <end position="257"/>
    </location>
</feature>
<dbReference type="GO" id="GO:0022857">
    <property type="term" value="F:transmembrane transporter activity"/>
    <property type="evidence" value="ECO:0007669"/>
    <property type="project" value="InterPro"/>
</dbReference>
<feature type="transmembrane region" description="Helical" evidence="7">
    <location>
        <begin position="52"/>
        <end position="71"/>
    </location>
</feature>
<dbReference type="PANTHER" id="PTHR43266:SF2">
    <property type="entry name" value="MAJOR FACILITATOR SUPERFAMILY (MFS) PROFILE DOMAIN-CONTAINING PROTEIN"/>
    <property type="match status" value="1"/>
</dbReference>
<name>A0A2G9YIG6_9BACT</name>
<dbReference type="InterPro" id="IPR036259">
    <property type="entry name" value="MFS_trans_sf"/>
</dbReference>
<feature type="transmembrane region" description="Helical" evidence="7">
    <location>
        <begin position="105"/>
        <end position="122"/>
    </location>
</feature>
<comment type="subcellular location">
    <subcellularLocation>
        <location evidence="1">Cell membrane</location>
        <topology evidence="1">Multi-pass membrane protein</topology>
    </subcellularLocation>
</comment>
<proteinExistence type="predicted"/>
<keyword evidence="5 7" id="KW-1133">Transmembrane helix</keyword>
<evidence type="ECO:0000256" key="1">
    <source>
        <dbReference type="ARBA" id="ARBA00004651"/>
    </source>
</evidence>
<organism evidence="9 10">
    <name type="scientific">Candidatus Sherwoodlollariibacterium unditelluris</name>
    <dbReference type="NCBI Taxonomy" id="1974757"/>
    <lineage>
        <taxon>Bacteria</taxon>
        <taxon>Pseudomonadati</taxon>
        <taxon>Candidatus Omnitrophota</taxon>
        <taxon>Candidatus Sherwoodlollariibacterium</taxon>
    </lineage>
</organism>
<feature type="transmembrane region" description="Helical" evidence="7">
    <location>
        <begin position="361"/>
        <end position="384"/>
    </location>
</feature>
<evidence type="ECO:0000313" key="9">
    <source>
        <dbReference type="EMBL" id="PIP19037.1"/>
    </source>
</evidence>
<evidence type="ECO:0000259" key="8">
    <source>
        <dbReference type="PROSITE" id="PS50850"/>
    </source>
</evidence>
<dbReference type="InterPro" id="IPR010290">
    <property type="entry name" value="TM_effector"/>
</dbReference>
<feature type="transmembrane region" description="Helical" evidence="7">
    <location>
        <begin position="299"/>
        <end position="318"/>
    </location>
</feature>
<dbReference type="Pfam" id="PF05977">
    <property type="entry name" value="MFS_3"/>
    <property type="match status" value="1"/>
</dbReference>
<feature type="transmembrane region" description="Helical" evidence="7">
    <location>
        <begin position="324"/>
        <end position="349"/>
    </location>
</feature>
<evidence type="ECO:0000256" key="3">
    <source>
        <dbReference type="ARBA" id="ARBA00022475"/>
    </source>
</evidence>
<evidence type="ECO:0000256" key="2">
    <source>
        <dbReference type="ARBA" id="ARBA00022448"/>
    </source>
</evidence>
<dbReference type="EMBL" id="PCRK01000126">
    <property type="protein sequence ID" value="PIP19037.1"/>
    <property type="molecule type" value="Genomic_DNA"/>
</dbReference>
<evidence type="ECO:0000256" key="4">
    <source>
        <dbReference type="ARBA" id="ARBA00022692"/>
    </source>
</evidence>
<reference evidence="9 10" key="1">
    <citation type="submission" date="2017-09" db="EMBL/GenBank/DDBJ databases">
        <title>Depth-based differentiation of microbial function through sediment-hosted aquifers and enrichment of novel symbionts in the deep terrestrial subsurface.</title>
        <authorList>
            <person name="Probst A.J."/>
            <person name="Ladd B."/>
            <person name="Jarett J.K."/>
            <person name="Geller-Mcgrath D.E."/>
            <person name="Sieber C.M."/>
            <person name="Emerson J.B."/>
            <person name="Anantharaman K."/>
            <person name="Thomas B.C."/>
            <person name="Malmstrom R."/>
            <person name="Stieglmeier M."/>
            <person name="Klingl A."/>
            <person name="Woyke T."/>
            <person name="Ryan C.M."/>
            <person name="Banfield J.F."/>
        </authorList>
    </citation>
    <scope>NUCLEOTIDE SEQUENCE [LARGE SCALE GENOMIC DNA]</scope>
    <source>
        <strain evidence="9">CG23_combo_of_CG06-09_8_20_14_all_41_10</strain>
    </source>
</reference>
<evidence type="ECO:0000256" key="5">
    <source>
        <dbReference type="ARBA" id="ARBA00022989"/>
    </source>
</evidence>
<dbReference type="InterPro" id="IPR020846">
    <property type="entry name" value="MFS_dom"/>
</dbReference>
<evidence type="ECO:0000313" key="10">
    <source>
        <dbReference type="Proteomes" id="UP000231292"/>
    </source>
</evidence>
<feature type="transmembrane region" description="Helical" evidence="7">
    <location>
        <begin position="269"/>
        <end position="287"/>
    </location>
</feature>
<dbReference type="Proteomes" id="UP000231292">
    <property type="component" value="Unassembled WGS sequence"/>
</dbReference>
<feature type="transmembrane region" description="Helical" evidence="7">
    <location>
        <begin position="173"/>
        <end position="191"/>
    </location>
</feature>
<protein>
    <recommendedName>
        <fullName evidence="8">Major facilitator superfamily (MFS) profile domain-containing protein</fullName>
    </recommendedName>
</protein>
<dbReference type="Gene3D" id="1.20.1250.20">
    <property type="entry name" value="MFS general substrate transporter like domains"/>
    <property type="match status" value="1"/>
</dbReference>
<keyword evidence="2" id="KW-0813">Transport</keyword>
<sequence length="418" mass="47080">MSRFYEVLKKRNFFLLWLGQIISQLGDRLGQMALIAFVYLRAPGSAMSIAKILSFTIIPVFLIGPVAGVYVDRWDRRRTMYACDFLRAILIFTIPFFLFYAKSIIPIYAIIFLAFSIGRFFVPAKLSIIPDLVEDKDLLMANSLVNTTGMIAAVVGFGISGVLVEWWGAKSGFYLNALTFLISAILIFFIARKFSSQPLDLKEFSREIVEVIRKSVFQEMREGVLYFIRKKDIRLTAGIMFILWSALGAVYAVMIVFVQQVLHSATKDLGLLVMFLGIGLFIGSLIYGRFGQRIRHYKIIFSSLVLSGIVLIIFTLAINRYPYFLIAAALAFILGNMIAPIMIASNTIIHNASDNEMMGKVFSSLEIVMHLGFLLFMFISSLLAERFSHLLILIAVGCIFSVLGLVNLIVNRKAPWLD</sequence>
<dbReference type="GO" id="GO:0005886">
    <property type="term" value="C:plasma membrane"/>
    <property type="evidence" value="ECO:0007669"/>
    <property type="project" value="UniProtKB-SubCell"/>
</dbReference>
<feature type="transmembrane region" description="Helical" evidence="7">
    <location>
        <begin position="12"/>
        <end position="40"/>
    </location>
</feature>
<gene>
    <name evidence="9" type="ORF">COX41_05115</name>
</gene>
<feature type="domain" description="Major facilitator superfamily (MFS) profile" evidence="8">
    <location>
        <begin position="12"/>
        <end position="413"/>
    </location>
</feature>
<keyword evidence="3" id="KW-1003">Cell membrane</keyword>
<keyword evidence="6 7" id="KW-0472">Membrane</keyword>
<dbReference type="PRINTS" id="PR01988">
    <property type="entry name" value="EXPORTERBACE"/>
</dbReference>
<keyword evidence="4 7" id="KW-0812">Transmembrane</keyword>
<dbReference type="AlphaFoldDB" id="A0A2G9YIG6"/>
<dbReference type="PROSITE" id="PS50850">
    <property type="entry name" value="MFS"/>
    <property type="match status" value="1"/>
</dbReference>
<evidence type="ECO:0000256" key="6">
    <source>
        <dbReference type="ARBA" id="ARBA00023136"/>
    </source>
</evidence>
<dbReference type="SUPFAM" id="SSF103473">
    <property type="entry name" value="MFS general substrate transporter"/>
    <property type="match status" value="1"/>
</dbReference>
<dbReference type="InterPro" id="IPR022324">
    <property type="entry name" value="Bacilysin_exporter_BacE_put"/>
</dbReference>
<comment type="caution">
    <text evidence="9">The sequence shown here is derived from an EMBL/GenBank/DDBJ whole genome shotgun (WGS) entry which is preliminary data.</text>
</comment>
<dbReference type="CDD" id="cd06173">
    <property type="entry name" value="MFS_MefA_like"/>
    <property type="match status" value="1"/>
</dbReference>
<feature type="transmembrane region" description="Helical" evidence="7">
    <location>
        <begin position="390"/>
        <end position="410"/>
    </location>
</feature>
<accession>A0A2G9YIG6</accession>
<dbReference type="PANTHER" id="PTHR43266">
    <property type="entry name" value="MACROLIDE-EFFLUX PROTEIN"/>
    <property type="match status" value="1"/>
</dbReference>